<dbReference type="Pfam" id="PF00535">
    <property type="entry name" value="Glycos_transf_2"/>
    <property type="match status" value="1"/>
</dbReference>
<sequence>MEDLISIVVPVYNVEKYLKKSIESILNQTYQNIEILLVDDGSTDSSAKICESFSKVDPRIRVFHKENGGLSDARNFGIEQMKGQYVAFIDSDDYISKDYVWKLYSSIKNNDSEVSICSFLLVDEKGEKIKDELLDSGKICLTGQQILEKVLTADGYRYVVAWNKLYRSTLFEKLKFKKGMLYEDEFLNYPLFWDCKRVSIVEEPLYLYVQRKGSIVQSNMTLEKIKMKDEMHTSRIEFYSEKGHSFLHEKACQQYCNWIVTATTNHSKILNPNFSKYLQRQFRKFAKYTRNNDIRLIVQNILGFIDIRLAAYVKSKVM</sequence>
<feature type="domain" description="Glycosyltransferase 2-like" evidence="3">
    <location>
        <begin position="6"/>
        <end position="172"/>
    </location>
</feature>
<dbReference type="CDD" id="cd00761">
    <property type="entry name" value="Glyco_tranf_GTA_type"/>
    <property type="match status" value="1"/>
</dbReference>
<keyword evidence="1" id="KW-0328">Glycosyltransferase</keyword>
<dbReference type="AlphaFoldDB" id="A0A1Z3GX33"/>
<proteinExistence type="predicted"/>
<dbReference type="PANTHER" id="PTHR22916:SF51">
    <property type="entry name" value="GLYCOSYLTRANSFERASE EPSH-RELATED"/>
    <property type="match status" value="1"/>
</dbReference>
<gene>
    <name evidence="4" type="primary">wchM</name>
</gene>
<dbReference type="InterPro" id="IPR029044">
    <property type="entry name" value="Nucleotide-diphossugar_trans"/>
</dbReference>
<dbReference type="GO" id="GO:0016757">
    <property type="term" value="F:glycosyltransferase activity"/>
    <property type="evidence" value="ECO:0007669"/>
    <property type="project" value="UniProtKB-KW"/>
</dbReference>
<dbReference type="EMBL" id="KY750635">
    <property type="protein sequence ID" value="ASC62596.1"/>
    <property type="molecule type" value="Genomic_DNA"/>
</dbReference>
<keyword evidence="2" id="KW-0808">Transferase</keyword>
<evidence type="ECO:0000256" key="2">
    <source>
        <dbReference type="ARBA" id="ARBA00022679"/>
    </source>
</evidence>
<protein>
    <submittedName>
        <fullName evidence="4">WchM</fullName>
    </submittedName>
</protein>
<dbReference type="InterPro" id="IPR001173">
    <property type="entry name" value="Glyco_trans_2-like"/>
</dbReference>
<accession>A0A1Z3GX33</accession>
<evidence type="ECO:0000256" key="1">
    <source>
        <dbReference type="ARBA" id="ARBA00022676"/>
    </source>
</evidence>
<dbReference type="PANTHER" id="PTHR22916">
    <property type="entry name" value="GLYCOSYLTRANSFERASE"/>
    <property type="match status" value="1"/>
</dbReference>
<dbReference type="SUPFAM" id="SSF53448">
    <property type="entry name" value="Nucleotide-diphospho-sugar transferases"/>
    <property type="match status" value="1"/>
</dbReference>
<organism evidence="4">
    <name type="scientific">Streptococcus pneumoniae</name>
    <dbReference type="NCBI Taxonomy" id="1313"/>
    <lineage>
        <taxon>Bacteria</taxon>
        <taxon>Bacillati</taxon>
        <taxon>Bacillota</taxon>
        <taxon>Bacilli</taxon>
        <taxon>Lactobacillales</taxon>
        <taxon>Streptococcaceae</taxon>
        <taxon>Streptococcus</taxon>
    </lineage>
</organism>
<reference evidence="4" key="1">
    <citation type="submission" date="2017-03" db="EMBL/GenBank/DDBJ databases">
        <title>The pneumococcal serotype 15C capsule is partially O-acetylated and allows partial evasion of PPV23-elicited anti-serotype 15B antibodies.</title>
        <authorList>
            <person name="Spencer B.L."/>
            <person name="Nahm M.H."/>
        </authorList>
    </citation>
    <scope>NUCLEOTIDE SEQUENCE</scope>
    <source>
        <strain evidence="4">BLS143</strain>
    </source>
</reference>
<dbReference type="Gene3D" id="3.90.550.10">
    <property type="entry name" value="Spore Coat Polysaccharide Biosynthesis Protein SpsA, Chain A"/>
    <property type="match status" value="1"/>
</dbReference>
<name>A0A1Z3GX33_STREE</name>
<evidence type="ECO:0000259" key="3">
    <source>
        <dbReference type="Pfam" id="PF00535"/>
    </source>
</evidence>
<evidence type="ECO:0000313" key="4">
    <source>
        <dbReference type="EMBL" id="ASC62596.1"/>
    </source>
</evidence>